<evidence type="ECO:0000256" key="1">
    <source>
        <dbReference type="PROSITE-ProRule" id="PRU00169"/>
    </source>
</evidence>
<protein>
    <submittedName>
        <fullName evidence="3">Response regulator</fullName>
    </submittedName>
</protein>
<dbReference type="EMBL" id="JBHUOM010000044">
    <property type="protein sequence ID" value="MFD2937803.1"/>
    <property type="molecule type" value="Genomic_DNA"/>
</dbReference>
<gene>
    <name evidence="3" type="ORF">ACFS25_28810</name>
</gene>
<evidence type="ECO:0000259" key="2">
    <source>
        <dbReference type="PROSITE" id="PS50110"/>
    </source>
</evidence>
<dbReference type="PROSITE" id="PS50110">
    <property type="entry name" value="RESPONSE_REGULATORY"/>
    <property type="match status" value="1"/>
</dbReference>
<feature type="modified residue" description="4-aspartylphosphate" evidence="1">
    <location>
        <position position="18"/>
    </location>
</feature>
<keyword evidence="1" id="KW-0597">Phosphoprotein</keyword>
<organism evidence="3 4">
    <name type="scientific">Spirosoma flavum</name>
    <dbReference type="NCBI Taxonomy" id="2048557"/>
    <lineage>
        <taxon>Bacteria</taxon>
        <taxon>Pseudomonadati</taxon>
        <taxon>Bacteroidota</taxon>
        <taxon>Cytophagia</taxon>
        <taxon>Cytophagales</taxon>
        <taxon>Cytophagaceae</taxon>
        <taxon>Spirosoma</taxon>
    </lineage>
</organism>
<dbReference type="Pfam" id="PF00072">
    <property type="entry name" value="Response_reg"/>
    <property type="match status" value="1"/>
</dbReference>
<accession>A0ABW6ATQ3</accession>
<dbReference type="InterPro" id="IPR011006">
    <property type="entry name" value="CheY-like_superfamily"/>
</dbReference>
<sequence length="100" mass="11404">MSYVNELDSRGPKLVLLDIDLGSSLTGFDFLTFLRAHARFLPIIILTAHELPTTIKTAYFVGASSFTVKPYSFEDWKTYFAVLRLYWFSTVTIPPYISIS</sequence>
<feature type="domain" description="Response regulatory" evidence="2">
    <location>
        <begin position="1"/>
        <end position="84"/>
    </location>
</feature>
<dbReference type="SUPFAM" id="SSF52172">
    <property type="entry name" value="CheY-like"/>
    <property type="match status" value="1"/>
</dbReference>
<dbReference type="Gene3D" id="3.40.50.2300">
    <property type="match status" value="1"/>
</dbReference>
<name>A0ABW6ATQ3_9BACT</name>
<dbReference type="InterPro" id="IPR001789">
    <property type="entry name" value="Sig_transdc_resp-reg_receiver"/>
</dbReference>
<dbReference type="RefSeq" id="WP_381508259.1">
    <property type="nucleotide sequence ID" value="NZ_JBHUOM010000044.1"/>
</dbReference>
<proteinExistence type="predicted"/>
<evidence type="ECO:0000313" key="3">
    <source>
        <dbReference type="EMBL" id="MFD2937803.1"/>
    </source>
</evidence>
<evidence type="ECO:0000313" key="4">
    <source>
        <dbReference type="Proteomes" id="UP001597512"/>
    </source>
</evidence>
<dbReference type="Proteomes" id="UP001597512">
    <property type="component" value="Unassembled WGS sequence"/>
</dbReference>
<reference evidence="4" key="1">
    <citation type="journal article" date="2019" name="Int. J. Syst. Evol. Microbiol.">
        <title>The Global Catalogue of Microorganisms (GCM) 10K type strain sequencing project: providing services to taxonomists for standard genome sequencing and annotation.</title>
        <authorList>
            <consortium name="The Broad Institute Genomics Platform"/>
            <consortium name="The Broad Institute Genome Sequencing Center for Infectious Disease"/>
            <person name="Wu L."/>
            <person name="Ma J."/>
        </authorList>
    </citation>
    <scope>NUCLEOTIDE SEQUENCE [LARGE SCALE GENOMIC DNA]</scope>
    <source>
        <strain evidence="4">KCTC 52490</strain>
    </source>
</reference>
<comment type="caution">
    <text evidence="3">The sequence shown here is derived from an EMBL/GenBank/DDBJ whole genome shotgun (WGS) entry which is preliminary data.</text>
</comment>
<keyword evidence="4" id="KW-1185">Reference proteome</keyword>